<protein>
    <recommendedName>
        <fullName evidence="9">Glycosyltransferase RgtA/B/C/D-like domain-containing protein</fullName>
    </recommendedName>
</protein>
<dbReference type="Proteomes" id="UP000297739">
    <property type="component" value="Unassembled WGS sequence"/>
</dbReference>
<feature type="domain" description="Glycosyltransferase RgtA/B/C/D-like" evidence="9">
    <location>
        <begin position="137"/>
        <end position="272"/>
    </location>
</feature>
<dbReference type="InterPro" id="IPR050297">
    <property type="entry name" value="LipidA_mod_glycosyltrf_83"/>
</dbReference>
<comment type="caution">
    <text evidence="10">The sequence shown here is derived from an EMBL/GenBank/DDBJ whole genome shotgun (WGS) entry which is preliminary data.</text>
</comment>
<feature type="transmembrane region" description="Helical" evidence="8">
    <location>
        <begin position="320"/>
        <end position="341"/>
    </location>
</feature>
<evidence type="ECO:0000256" key="1">
    <source>
        <dbReference type="ARBA" id="ARBA00004651"/>
    </source>
</evidence>
<dbReference type="GO" id="GO:0009103">
    <property type="term" value="P:lipopolysaccharide biosynthetic process"/>
    <property type="evidence" value="ECO:0007669"/>
    <property type="project" value="UniProtKB-ARBA"/>
</dbReference>
<proteinExistence type="predicted"/>
<keyword evidence="4" id="KW-0808">Transferase</keyword>
<evidence type="ECO:0000256" key="2">
    <source>
        <dbReference type="ARBA" id="ARBA00022475"/>
    </source>
</evidence>
<reference evidence="10 11" key="1">
    <citation type="submission" date="2019-04" db="EMBL/GenBank/DDBJ databases">
        <authorList>
            <person name="Feng G."/>
            <person name="Zhang J."/>
            <person name="Zhu H."/>
        </authorList>
    </citation>
    <scope>NUCLEOTIDE SEQUENCE [LARGE SCALE GENOMIC DNA]</scope>
    <source>
        <strain evidence="10 11">JCM 17223</strain>
    </source>
</reference>
<dbReference type="GO" id="GO:0016763">
    <property type="term" value="F:pentosyltransferase activity"/>
    <property type="evidence" value="ECO:0007669"/>
    <property type="project" value="TreeGrafter"/>
</dbReference>
<name>A0A4Z0PEV4_9BACT</name>
<feature type="transmembrane region" description="Helical" evidence="8">
    <location>
        <begin position="217"/>
        <end position="243"/>
    </location>
</feature>
<evidence type="ECO:0000256" key="3">
    <source>
        <dbReference type="ARBA" id="ARBA00022676"/>
    </source>
</evidence>
<organism evidence="10 11">
    <name type="scientific">Hymenobacter elongatus</name>
    <dbReference type="NCBI Taxonomy" id="877208"/>
    <lineage>
        <taxon>Bacteria</taxon>
        <taxon>Pseudomonadati</taxon>
        <taxon>Bacteroidota</taxon>
        <taxon>Cytophagia</taxon>
        <taxon>Cytophagales</taxon>
        <taxon>Hymenobacteraceae</taxon>
        <taxon>Hymenobacter</taxon>
    </lineage>
</organism>
<keyword evidence="2" id="KW-1003">Cell membrane</keyword>
<dbReference type="PANTHER" id="PTHR33908">
    <property type="entry name" value="MANNOSYLTRANSFERASE YKCB-RELATED"/>
    <property type="match status" value="1"/>
</dbReference>
<evidence type="ECO:0000256" key="6">
    <source>
        <dbReference type="ARBA" id="ARBA00022989"/>
    </source>
</evidence>
<evidence type="ECO:0000259" key="9">
    <source>
        <dbReference type="Pfam" id="PF13231"/>
    </source>
</evidence>
<evidence type="ECO:0000313" key="10">
    <source>
        <dbReference type="EMBL" id="TGE13076.1"/>
    </source>
</evidence>
<comment type="subcellular location">
    <subcellularLocation>
        <location evidence="1">Cell membrane</location>
        <topology evidence="1">Multi-pass membrane protein</topology>
    </subcellularLocation>
</comment>
<feature type="transmembrane region" description="Helical" evidence="8">
    <location>
        <begin position="388"/>
        <end position="407"/>
    </location>
</feature>
<keyword evidence="7 8" id="KW-0472">Membrane</keyword>
<feature type="transmembrane region" description="Helical" evidence="8">
    <location>
        <begin position="419"/>
        <end position="437"/>
    </location>
</feature>
<sequence>MSGLGVTFRARSALACLTPIVHHVRRPGPPFLPDSLRQPLVLGFFALLTVLGLALHRDYGLPWDEQLDRLNGIIGVKYVALRVAPELARRQASFAQIPDMHDNDDADHGVIFQMPLVVLEKLTGAEDPRDVYFMRHLVTFLTFVAGVYAFYRLAKQRFRHWPLALLGSALLVLSPRMFAEAFYNYKDLVFLAFFTLGIYTLTRLLRRPSGRTALLHAVATGLAIDVRTMGVLLLGFTAIFLGLEMLYRPALRRSMLVAAAVYLPVTAAVVVLGWPYLWENPVANFLAAFQSFSRYRSDMLVQYWGQQLSVRALPWHYAPVWLLITTPVAYTLLFLTGAGTLAWAAAQQPRAWLRTRSGRQDLLYLTWFFAPLGAIIVLHSVLYDGWRHLYFIYPAFLLLALRGVAAAYRLVHFPTAGRWLGAGVLGMLAAGMLHAAYRIARDHPYQNVYFSALPGAAAERLFERDYWGLAGRRGLEWILAYDTSAHVTVGTDARVGLVLHNNRLLLPPTERARLVFTTASQARYFLTTYRWHPEPYPADYGPEVYCIRVNGLKILSVFRRPYR</sequence>
<feature type="transmembrane region" description="Helical" evidence="8">
    <location>
        <begin position="137"/>
        <end position="154"/>
    </location>
</feature>
<dbReference type="OrthoDB" id="2034231at2"/>
<keyword evidence="11" id="KW-1185">Reference proteome</keyword>
<evidence type="ECO:0000256" key="7">
    <source>
        <dbReference type="ARBA" id="ARBA00023136"/>
    </source>
</evidence>
<keyword evidence="3" id="KW-0328">Glycosyltransferase</keyword>
<evidence type="ECO:0000256" key="8">
    <source>
        <dbReference type="SAM" id="Phobius"/>
    </source>
</evidence>
<dbReference type="GO" id="GO:0005886">
    <property type="term" value="C:plasma membrane"/>
    <property type="evidence" value="ECO:0007669"/>
    <property type="project" value="UniProtKB-SubCell"/>
</dbReference>
<evidence type="ECO:0000256" key="4">
    <source>
        <dbReference type="ARBA" id="ARBA00022679"/>
    </source>
</evidence>
<dbReference type="Pfam" id="PF13231">
    <property type="entry name" value="PMT_2"/>
    <property type="match status" value="1"/>
</dbReference>
<evidence type="ECO:0000256" key="5">
    <source>
        <dbReference type="ARBA" id="ARBA00022692"/>
    </source>
</evidence>
<evidence type="ECO:0000313" key="11">
    <source>
        <dbReference type="Proteomes" id="UP000297739"/>
    </source>
</evidence>
<feature type="transmembrane region" description="Helical" evidence="8">
    <location>
        <begin position="255"/>
        <end position="277"/>
    </location>
</feature>
<feature type="transmembrane region" description="Helical" evidence="8">
    <location>
        <begin position="362"/>
        <end position="382"/>
    </location>
</feature>
<keyword evidence="5 8" id="KW-0812">Transmembrane</keyword>
<dbReference type="InterPro" id="IPR038731">
    <property type="entry name" value="RgtA/B/C-like"/>
</dbReference>
<dbReference type="EMBL" id="SRLD01000059">
    <property type="protein sequence ID" value="TGE13076.1"/>
    <property type="molecule type" value="Genomic_DNA"/>
</dbReference>
<accession>A0A4Z0PEV4</accession>
<feature type="transmembrane region" description="Helical" evidence="8">
    <location>
        <begin position="160"/>
        <end position="179"/>
    </location>
</feature>
<feature type="transmembrane region" description="Helical" evidence="8">
    <location>
        <begin position="188"/>
        <end position="205"/>
    </location>
</feature>
<dbReference type="AlphaFoldDB" id="A0A4Z0PEV4"/>
<gene>
    <name evidence="10" type="ORF">E5J99_19745</name>
</gene>
<dbReference type="PANTHER" id="PTHR33908:SF11">
    <property type="entry name" value="MEMBRANE PROTEIN"/>
    <property type="match status" value="1"/>
</dbReference>
<keyword evidence="6 8" id="KW-1133">Transmembrane helix</keyword>